<feature type="compositionally biased region" description="Polar residues" evidence="1">
    <location>
        <begin position="1"/>
        <end position="13"/>
    </location>
</feature>
<gene>
    <name evidence="2" type="ORF">PS704_05088</name>
</gene>
<feature type="compositionally biased region" description="Polar residues" evidence="1">
    <location>
        <begin position="21"/>
        <end position="51"/>
    </location>
</feature>
<feature type="region of interest" description="Disordered" evidence="1">
    <location>
        <begin position="1"/>
        <end position="51"/>
    </location>
</feature>
<evidence type="ECO:0000256" key="1">
    <source>
        <dbReference type="SAM" id="MobiDB-lite"/>
    </source>
</evidence>
<proteinExistence type="predicted"/>
<name>A0A5E7EZR8_PSEFL</name>
<sequence>MSKQAPSSSQPRQQHNDKANALNSNRGTSGTNPTNASVHGNRGKQLNPNQR</sequence>
<evidence type="ECO:0000313" key="3">
    <source>
        <dbReference type="Proteomes" id="UP000326557"/>
    </source>
</evidence>
<evidence type="ECO:0000313" key="2">
    <source>
        <dbReference type="EMBL" id="VVO32022.1"/>
    </source>
</evidence>
<accession>A0A5E7EZR8</accession>
<protein>
    <submittedName>
        <fullName evidence="2">Uncharacterized protein</fullName>
    </submittedName>
</protein>
<reference evidence="2 3" key="1">
    <citation type="submission" date="2019-09" db="EMBL/GenBank/DDBJ databases">
        <authorList>
            <person name="Chandra G."/>
            <person name="Truman W A."/>
        </authorList>
    </citation>
    <scope>NUCLEOTIDE SEQUENCE [LARGE SCALE GENOMIC DNA]</scope>
    <source>
        <strain evidence="2">PS704</strain>
    </source>
</reference>
<dbReference type="Proteomes" id="UP000326557">
    <property type="component" value="Unassembled WGS sequence"/>
</dbReference>
<dbReference type="AlphaFoldDB" id="A0A5E7EZR8"/>
<organism evidence="2 3">
    <name type="scientific">Pseudomonas fluorescens</name>
    <dbReference type="NCBI Taxonomy" id="294"/>
    <lineage>
        <taxon>Bacteria</taxon>
        <taxon>Pseudomonadati</taxon>
        <taxon>Pseudomonadota</taxon>
        <taxon>Gammaproteobacteria</taxon>
        <taxon>Pseudomonadales</taxon>
        <taxon>Pseudomonadaceae</taxon>
        <taxon>Pseudomonas</taxon>
    </lineage>
</organism>
<dbReference type="EMBL" id="CABVHP010000021">
    <property type="protein sequence ID" value="VVO32022.1"/>
    <property type="molecule type" value="Genomic_DNA"/>
</dbReference>